<feature type="domain" description="Activator of Hsp90 ATPase homologue 1/2-like C-terminal" evidence="2">
    <location>
        <begin position="18"/>
        <end position="155"/>
    </location>
</feature>
<evidence type="ECO:0000313" key="4">
    <source>
        <dbReference type="Proteomes" id="UP000610527"/>
    </source>
</evidence>
<proteinExistence type="inferred from homology"/>
<gene>
    <name evidence="3" type="ORF">HUN84_01175</name>
</gene>
<dbReference type="Gene3D" id="3.30.530.20">
    <property type="match status" value="1"/>
</dbReference>
<protein>
    <submittedName>
        <fullName evidence="3">SRPBCC domain-containing protein</fullName>
    </submittedName>
</protein>
<evidence type="ECO:0000313" key="3">
    <source>
        <dbReference type="EMBL" id="NUI81373.1"/>
    </source>
</evidence>
<dbReference type="Pfam" id="PF08327">
    <property type="entry name" value="AHSA1"/>
    <property type="match status" value="1"/>
</dbReference>
<dbReference type="SUPFAM" id="SSF55961">
    <property type="entry name" value="Bet v1-like"/>
    <property type="match status" value="1"/>
</dbReference>
<sequence>MSIQIKDNKIIFTRTFEAPINEVFESYTTKALFEQWFHPQGGKTKVYRFNPVAGGDAFFAIEMPEQTSYTLTEYKKVEKPHHIEYFDFFATPQGEKDTTLPGMQIFMDFTSESEERTRVTSTSIFPTKDAAQQALDMGVEAGMNSTLDQLDALLKRKKSEGCQKISLNLRYNVDEMRLMK</sequence>
<dbReference type="EMBL" id="JABVEG010000001">
    <property type="protein sequence ID" value="NUI81373.1"/>
    <property type="molecule type" value="Genomic_DNA"/>
</dbReference>
<dbReference type="CDD" id="cd07814">
    <property type="entry name" value="SRPBCC_CalC_Aha1-like"/>
    <property type="match status" value="1"/>
</dbReference>
<name>A0ABX2LGC0_9STAP</name>
<dbReference type="Proteomes" id="UP000610527">
    <property type="component" value="Unassembled WGS sequence"/>
</dbReference>
<reference evidence="3 4" key="1">
    <citation type="submission" date="2020-06" db="EMBL/GenBank/DDBJ databases">
        <title>Staphylococcus borealis sp. nov. -A novel member of the Staphylococcaceae family isolated from skin and blood in humans.</title>
        <authorList>
            <person name="Pain M."/>
            <person name="Wolden R."/>
            <person name="Jaen-Luchoro D."/>
            <person name="Salva-Serra F."/>
            <person name="Iglesias B.P."/>
            <person name="Karlsson R."/>
            <person name="Klingenberg C."/>
            <person name="Cavanagh J.P."/>
        </authorList>
    </citation>
    <scope>NUCLEOTIDE SEQUENCE [LARGE SCALE GENOMIC DNA]</scope>
    <source>
        <strain evidence="3 4">58-22</strain>
    </source>
</reference>
<accession>A0ABX2LGC0</accession>
<dbReference type="InterPro" id="IPR013538">
    <property type="entry name" value="ASHA1/2-like_C"/>
</dbReference>
<keyword evidence="4" id="KW-1185">Reference proteome</keyword>
<evidence type="ECO:0000256" key="1">
    <source>
        <dbReference type="ARBA" id="ARBA00006817"/>
    </source>
</evidence>
<evidence type="ECO:0000259" key="2">
    <source>
        <dbReference type="Pfam" id="PF08327"/>
    </source>
</evidence>
<organism evidence="3 4">
    <name type="scientific">Staphylococcus borealis</name>
    <dbReference type="NCBI Taxonomy" id="2742203"/>
    <lineage>
        <taxon>Bacteria</taxon>
        <taxon>Bacillati</taxon>
        <taxon>Bacillota</taxon>
        <taxon>Bacilli</taxon>
        <taxon>Bacillales</taxon>
        <taxon>Staphylococcaceae</taxon>
        <taxon>Staphylococcus</taxon>
    </lineage>
</organism>
<dbReference type="InterPro" id="IPR023393">
    <property type="entry name" value="START-like_dom_sf"/>
</dbReference>
<comment type="caution">
    <text evidence="3">The sequence shown here is derived from an EMBL/GenBank/DDBJ whole genome shotgun (WGS) entry which is preliminary data.</text>
</comment>
<comment type="similarity">
    <text evidence="1">Belongs to the AHA1 family.</text>
</comment>